<dbReference type="EMBL" id="LGRX02020756">
    <property type="protein sequence ID" value="KAK3257271.1"/>
    <property type="molecule type" value="Genomic_DNA"/>
</dbReference>
<comment type="similarity">
    <text evidence="2">Belongs to the CRT-like transporter family.</text>
</comment>
<evidence type="ECO:0000256" key="4">
    <source>
        <dbReference type="ARBA" id="ARBA00022692"/>
    </source>
</evidence>
<evidence type="ECO:0000256" key="5">
    <source>
        <dbReference type="ARBA" id="ARBA00022989"/>
    </source>
</evidence>
<dbReference type="GO" id="GO:0016020">
    <property type="term" value="C:membrane"/>
    <property type="evidence" value="ECO:0007669"/>
    <property type="project" value="UniProtKB-SubCell"/>
</dbReference>
<sequence length="277" mass="29910">MDLSRALLSGQDFDCSTAPLCEDRARAMPRWLSSCTFLALPVLLVVLTVGDIVLGAILFDRFTEVYAQYLNQATALVYCIASSSFLFYRWLAQRPSQQFNNRVATADIGHACVADGEEGSCHRGAPWSLLVVVGILNGSSNFLLAIAQPHTPGLTQSLLSLLGVPFVMALSFLFLHRRPSAWALVGAGLIVVGTVISGLRAVLNGSSGDGGISALWYSVVLFACGQVKPNARTGSRVLLYINVFSLAVQPFSSRVLMPFHNLSWTSGGFNCNSWQNF</sequence>
<dbReference type="Proteomes" id="UP001190700">
    <property type="component" value="Unassembled WGS sequence"/>
</dbReference>
<comment type="caution">
    <text evidence="8">The sequence shown here is derived from an EMBL/GenBank/DDBJ whole genome shotgun (WGS) entry which is preliminary data.</text>
</comment>
<keyword evidence="5 7" id="KW-1133">Transmembrane helix</keyword>
<evidence type="ECO:0000256" key="2">
    <source>
        <dbReference type="ARBA" id="ARBA00006690"/>
    </source>
</evidence>
<feature type="transmembrane region" description="Helical" evidence="7">
    <location>
        <begin position="153"/>
        <end position="175"/>
    </location>
</feature>
<dbReference type="Gene3D" id="1.10.3730.20">
    <property type="match status" value="1"/>
</dbReference>
<evidence type="ECO:0000313" key="8">
    <source>
        <dbReference type="EMBL" id="KAK3257271.1"/>
    </source>
</evidence>
<keyword evidence="4 7" id="KW-0812">Transmembrane</keyword>
<dbReference type="PANTHER" id="PTHR14233">
    <property type="entry name" value="DUF914-RELATED"/>
    <property type="match status" value="1"/>
</dbReference>
<dbReference type="InterPro" id="IPR013936">
    <property type="entry name" value="CRT-like"/>
</dbReference>
<keyword evidence="9" id="KW-1185">Reference proteome</keyword>
<evidence type="ECO:0000256" key="6">
    <source>
        <dbReference type="ARBA" id="ARBA00023136"/>
    </source>
</evidence>
<feature type="transmembrane region" description="Helical" evidence="7">
    <location>
        <begin position="35"/>
        <end position="57"/>
    </location>
</feature>
<comment type="subcellular location">
    <subcellularLocation>
        <location evidence="1">Membrane</location>
        <topology evidence="1">Multi-pass membrane protein</topology>
    </subcellularLocation>
</comment>
<feature type="transmembrane region" description="Helical" evidence="7">
    <location>
        <begin position="69"/>
        <end position="88"/>
    </location>
</feature>
<gene>
    <name evidence="8" type="ORF">CYMTET_33635</name>
</gene>
<organism evidence="8 9">
    <name type="scientific">Cymbomonas tetramitiformis</name>
    <dbReference type="NCBI Taxonomy" id="36881"/>
    <lineage>
        <taxon>Eukaryota</taxon>
        <taxon>Viridiplantae</taxon>
        <taxon>Chlorophyta</taxon>
        <taxon>Pyramimonadophyceae</taxon>
        <taxon>Pyramimonadales</taxon>
        <taxon>Pyramimonadaceae</taxon>
        <taxon>Cymbomonas</taxon>
    </lineage>
</organism>
<feature type="transmembrane region" description="Helical" evidence="7">
    <location>
        <begin position="182"/>
        <end position="202"/>
    </location>
</feature>
<reference evidence="8 9" key="1">
    <citation type="journal article" date="2015" name="Genome Biol. Evol.">
        <title>Comparative Genomics of a Bacterivorous Green Alga Reveals Evolutionary Causalities and Consequences of Phago-Mixotrophic Mode of Nutrition.</title>
        <authorList>
            <person name="Burns J.A."/>
            <person name="Paasch A."/>
            <person name="Narechania A."/>
            <person name="Kim E."/>
        </authorList>
    </citation>
    <scope>NUCLEOTIDE SEQUENCE [LARGE SCALE GENOMIC DNA]</scope>
    <source>
        <strain evidence="8 9">PLY_AMNH</strain>
    </source>
</reference>
<evidence type="ECO:0000256" key="1">
    <source>
        <dbReference type="ARBA" id="ARBA00004141"/>
    </source>
</evidence>
<proteinExistence type="inferred from homology"/>
<keyword evidence="6 7" id="KW-0472">Membrane</keyword>
<dbReference type="AlphaFoldDB" id="A0AAE0FDA8"/>
<dbReference type="Pfam" id="PF08627">
    <property type="entry name" value="CRT-like"/>
    <property type="match status" value="1"/>
</dbReference>
<evidence type="ECO:0000313" key="9">
    <source>
        <dbReference type="Proteomes" id="UP001190700"/>
    </source>
</evidence>
<evidence type="ECO:0000256" key="3">
    <source>
        <dbReference type="ARBA" id="ARBA00022448"/>
    </source>
</evidence>
<feature type="transmembrane region" description="Helical" evidence="7">
    <location>
        <begin position="127"/>
        <end position="147"/>
    </location>
</feature>
<keyword evidence="3" id="KW-0813">Transport</keyword>
<dbReference type="InterPro" id="IPR052221">
    <property type="entry name" value="SLC35F_Transporter"/>
</dbReference>
<dbReference type="SUPFAM" id="SSF103481">
    <property type="entry name" value="Multidrug resistance efflux transporter EmrE"/>
    <property type="match status" value="1"/>
</dbReference>
<evidence type="ECO:0000256" key="7">
    <source>
        <dbReference type="SAM" id="Phobius"/>
    </source>
</evidence>
<accession>A0AAE0FDA8</accession>
<dbReference type="InterPro" id="IPR037185">
    <property type="entry name" value="EmrE-like"/>
</dbReference>
<name>A0AAE0FDA8_9CHLO</name>
<protein>
    <submittedName>
        <fullName evidence="8">Uncharacterized protein</fullName>
    </submittedName>
</protein>